<name>A0A9E7MPE9_9CAUD</name>
<protein>
    <submittedName>
        <fullName evidence="2">Uncharacterized protein</fullName>
    </submittedName>
</protein>
<dbReference type="Proteomes" id="UP001056685">
    <property type="component" value="Segment"/>
</dbReference>
<evidence type="ECO:0000313" key="2">
    <source>
        <dbReference type="EMBL" id="USN13934.1"/>
    </source>
</evidence>
<organism evidence="2 3">
    <name type="scientific">Brevundimonas phage vB_BpoS-Kabachok</name>
    <dbReference type="NCBI Taxonomy" id="2948600"/>
    <lineage>
        <taxon>Viruses</taxon>
        <taxon>Duplodnaviria</taxon>
        <taxon>Heunggongvirae</taxon>
        <taxon>Uroviricota</taxon>
        <taxon>Caudoviricetes</taxon>
        <taxon>Jeanschmidtviridae</taxon>
        <taxon>Marchewkavirus</taxon>
        <taxon>Marchewkavirus kabachok</taxon>
    </lineage>
</organism>
<proteinExistence type="predicted"/>
<keyword evidence="3" id="KW-1185">Reference proteome</keyword>
<feature type="region of interest" description="Disordered" evidence="1">
    <location>
        <begin position="87"/>
        <end position="116"/>
    </location>
</feature>
<sequence length="116" mass="13197">MSALYRRPRDRSDRLWVRLSLSKADVERPTSLIRVPGDYLFTGLWYGDDPLNPDCYGKVVPVKGAFPVGRVSSRANHATLRRLGHPGRALKRHPDHVTPVKPRRVCVSKPPKTQEF</sequence>
<dbReference type="EMBL" id="ON529852">
    <property type="protein sequence ID" value="USN13934.1"/>
    <property type="molecule type" value="Genomic_DNA"/>
</dbReference>
<gene>
    <name evidence="2" type="ORF">KABACHOK_00980</name>
</gene>
<evidence type="ECO:0000313" key="3">
    <source>
        <dbReference type="Proteomes" id="UP001056685"/>
    </source>
</evidence>
<accession>A0A9E7MPE9</accession>
<evidence type="ECO:0000256" key="1">
    <source>
        <dbReference type="SAM" id="MobiDB-lite"/>
    </source>
</evidence>
<reference evidence="2" key="1">
    <citation type="submission" date="2022-05" db="EMBL/GenBank/DDBJ databases">
        <authorList>
            <person name="Friedrich I."/>
            <person name="Poehlein A."/>
            <person name="Schneider D."/>
            <person name="Hertel R."/>
            <person name="Daniel R."/>
        </authorList>
    </citation>
    <scope>NUCLEOTIDE SEQUENCE</scope>
</reference>